<keyword evidence="1" id="KW-0812">Transmembrane</keyword>
<dbReference type="AlphaFoldDB" id="A0A6L5X8Z6"/>
<keyword evidence="1" id="KW-0472">Membrane</keyword>
<dbReference type="EMBL" id="VULZ01000007">
    <property type="protein sequence ID" value="MSS14932.1"/>
    <property type="molecule type" value="Genomic_DNA"/>
</dbReference>
<feature type="transmembrane region" description="Helical" evidence="1">
    <location>
        <begin position="47"/>
        <end position="69"/>
    </location>
</feature>
<reference evidence="2 3" key="1">
    <citation type="submission" date="2019-08" db="EMBL/GenBank/DDBJ databases">
        <title>In-depth cultivation of the pig gut microbiome towards novel bacterial diversity and tailored functional studies.</title>
        <authorList>
            <person name="Wylensek D."/>
            <person name="Hitch T.C.A."/>
            <person name="Clavel T."/>
        </authorList>
    </citation>
    <scope>NUCLEOTIDE SEQUENCE [LARGE SCALE GENOMIC DNA]</scope>
    <source>
        <strain evidence="2 3">Oil+RF-744-WCA-WT-11</strain>
    </source>
</reference>
<evidence type="ECO:0000313" key="3">
    <source>
        <dbReference type="Proteomes" id="UP000481852"/>
    </source>
</evidence>
<protein>
    <recommendedName>
        <fullName evidence="4">ATP synthase subunit I</fullName>
    </recommendedName>
</protein>
<proteinExistence type="predicted"/>
<evidence type="ECO:0000256" key="1">
    <source>
        <dbReference type="SAM" id="Phobius"/>
    </source>
</evidence>
<keyword evidence="3" id="KW-1185">Reference proteome</keyword>
<gene>
    <name evidence="2" type="ORF">FYJ35_07725</name>
</gene>
<dbReference type="Proteomes" id="UP000481852">
    <property type="component" value="Unassembled WGS sequence"/>
</dbReference>
<evidence type="ECO:0000313" key="2">
    <source>
        <dbReference type="EMBL" id="MSS14932.1"/>
    </source>
</evidence>
<keyword evidence="1" id="KW-1133">Transmembrane helix</keyword>
<feature type="transmembrane region" description="Helical" evidence="1">
    <location>
        <begin position="14"/>
        <end position="35"/>
    </location>
</feature>
<sequence>MRFDSDIKGLLKGVGIGCSILCAVEMAAGIVIYAAGFFHLKADPVSIIGVILGSVLGTAVAVAVFWWMAASLQRSLDEAASGGKAVKKGVQAGYNKRLLAQAAWVAVAVFVPYINTVCGLIPLLFPKLAIYGLQITGKLNLTQPKSGGKGGET</sequence>
<comment type="caution">
    <text evidence="2">The sequence shown here is derived from an EMBL/GenBank/DDBJ whole genome shotgun (WGS) entry which is preliminary data.</text>
</comment>
<dbReference type="RefSeq" id="WP_154525270.1">
    <property type="nucleotide sequence ID" value="NZ_JAQYJL010000008.1"/>
</dbReference>
<feature type="transmembrane region" description="Helical" evidence="1">
    <location>
        <begin position="102"/>
        <end position="125"/>
    </location>
</feature>
<name>A0A6L5X8Z6_9FIRM</name>
<evidence type="ECO:0008006" key="4">
    <source>
        <dbReference type="Google" id="ProtNLM"/>
    </source>
</evidence>
<organism evidence="2 3">
    <name type="scientific">Porcincola intestinalis</name>
    <dbReference type="NCBI Taxonomy" id="2606632"/>
    <lineage>
        <taxon>Bacteria</taxon>
        <taxon>Bacillati</taxon>
        <taxon>Bacillota</taxon>
        <taxon>Clostridia</taxon>
        <taxon>Lachnospirales</taxon>
        <taxon>Lachnospiraceae</taxon>
        <taxon>Porcincola</taxon>
    </lineage>
</organism>
<accession>A0A6L5X8Z6</accession>